<feature type="region of interest" description="Disordered" evidence="1">
    <location>
        <begin position="20"/>
        <end position="116"/>
    </location>
</feature>
<reference evidence="2 3" key="1">
    <citation type="submission" date="2016-11" db="EMBL/GenBank/DDBJ databases">
        <title>Genome sequence and comparative genomic analysis of clinical strain Elizabethkingia meningoseptica 61421 PRCM.</title>
        <authorList>
            <person name="Wang M."/>
            <person name="Hu S."/>
            <person name="Cao L."/>
            <person name="Jiang T."/>
            <person name="Zhou Y."/>
            <person name="Ming D."/>
        </authorList>
    </citation>
    <scope>NUCLEOTIDE SEQUENCE [LARGE SCALE GENOMIC DNA]</scope>
    <source>
        <strain evidence="2 3">61421 PRCM</strain>
    </source>
</reference>
<dbReference type="KEGG" id="emg:BBD33_15665"/>
<name>A0A1V3TZJ9_ELIME</name>
<gene>
    <name evidence="2" type="ORF">BMF97_10535</name>
</gene>
<dbReference type="RefSeq" id="WP_016200502.1">
    <property type="nucleotide sequence ID" value="NZ_CP014338.1"/>
</dbReference>
<dbReference type="EMBL" id="MPOG01000011">
    <property type="protein sequence ID" value="OOH95265.1"/>
    <property type="molecule type" value="Genomic_DNA"/>
</dbReference>
<evidence type="ECO:0008006" key="4">
    <source>
        <dbReference type="Google" id="ProtNLM"/>
    </source>
</evidence>
<protein>
    <recommendedName>
        <fullName evidence="4">Lipoprotein</fullName>
    </recommendedName>
</protein>
<feature type="compositionally biased region" description="Basic and acidic residues" evidence="1">
    <location>
        <begin position="85"/>
        <end position="116"/>
    </location>
</feature>
<dbReference type="GeneID" id="48544972"/>
<dbReference type="AlphaFoldDB" id="A0A1V3TZJ9"/>
<evidence type="ECO:0000313" key="3">
    <source>
        <dbReference type="Proteomes" id="UP000188947"/>
    </source>
</evidence>
<dbReference type="PROSITE" id="PS51257">
    <property type="entry name" value="PROKAR_LIPOPROTEIN"/>
    <property type="match status" value="1"/>
</dbReference>
<keyword evidence="3" id="KW-1185">Reference proteome</keyword>
<feature type="compositionally biased region" description="Basic and acidic residues" evidence="1">
    <location>
        <begin position="46"/>
        <end position="68"/>
    </location>
</feature>
<sequence>MKKFILLTGTAILLFMTAGCRQDEDMNSSSTAKINNAKAETTEADPPEKDKQHWKAETQDPPEKDKQHWVVAEKSANQDATLQDPPEKDRQHWRINSPEKLEAKPRRQPSEDRQHW</sequence>
<organism evidence="2 3">
    <name type="scientific">Elizabethkingia meningoseptica</name>
    <name type="common">Chryseobacterium meningosepticum</name>
    <dbReference type="NCBI Taxonomy" id="238"/>
    <lineage>
        <taxon>Bacteria</taxon>
        <taxon>Pseudomonadati</taxon>
        <taxon>Bacteroidota</taxon>
        <taxon>Flavobacteriia</taxon>
        <taxon>Flavobacteriales</taxon>
        <taxon>Weeksellaceae</taxon>
        <taxon>Elizabethkingia</taxon>
    </lineage>
</organism>
<evidence type="ECO:0000256" key="1">
    <source>
        <dbReference type="SAM" id="MobiDB-lite"/>
    </source>
</evidence>
<comment type="caution">
    <text evidence="2">The sequence shown here is derived from an EMBL/GenBank/DDBJ whole genome shotgun (WGS) entry which is preliminary data.</text>
</comment>
<dbReference type="Proteomes" id="UP000188947">
    <property type="component" value="Unassembled WGS sequence"/>
</dbReference>
<evidence type="ECO:0000313" key="2">
    <source>
        <dbReference type="EMBL" id="OOH95265.1"/>
    </source>
</evidence>
<proteinExistence type="predicted"/>
<accession>A0A1V3TZJ9</accession>